<evidence type="ECO:0000313" key="3">
    <source>
        <dbReference type="Proteomes" id="UP000566711"/>
    </source>
</evidence>
<evidence type="ECO:0000313" key="2">
    <source>
        <dbReference type="EMBL" id="MBA5607482.1"/>
    </source>
</evidence>
<organism evidence="2 3">
    <name type="scientific">Rugamonas fusca</name>
    <dbReference type="NCBI Taxonomy" id="2758568"/>
    <lineage>
        <taxon>Bacteria</taxon>
        <taxon>Pseudomonadati</taxon>
        <taxon>Pseudomonadota</taxon>
        <taxon>Betaproteobacteria</taxon>
        <taxon>Burkholderiales</taxon>
        <taxon>Oxalobacteraceae</taxon>
        <taxon>Telluria group</taxon>
        <taxon>Rugamonas</taxon>
    </lineage>
</organism>
<protein>
    <submittedName>
        <fullName evidence="2">Phasin family protein</fullName>
    </submittedName>
</protein>
<dbReference type="NCBIfam" id="TIGR01841">
    <property type="entry name" value="phasin"/>
    <property type="match status" value="1"/>
</dbReference>
<accession>A0A7W2EKI4</accession>
<dbReference type="EMBL" id="JACEZS010000018">
    <property type="protein sequence ID" value="MBA5607482.1"/>
    <property type="molecule type" value="Genomic_DNA"/>
</dbReference>
<keyword evidence="3" id="KW-1185">Reference proteome</keyword>
<dbReference type="RefSeq" id="WP_182219696.1">
    <property type="nucleotide sequence ID" value="NZ_JACEZS010000018.1"/>
</dbReference>
<proteinExistence type="predicted"/>
<dbReference type="InterPro" id="IPR018968">
    <property type="entry name" value="Phasin"/>
</dbReference>
<reference evidence="2 3" key="1">
    <citation type="submission" date="2020-07" db="EMBL/GenBank/DDBJ databases">
        <title>Novel species isolated from subtropical streams in China.</title>
        <authorList>
            <person name="Lu H."/>
        </authorList>
    </citation>
    <scope>NUCLEOTIDE SEQUENCE [LARGE SCALE GENOMIC DNA]</scope>
    <source>
        <strain evidence="2 3">FT3S</strain>
    </source>
</reference>
<dbReference type="Proteomes" id="UP000566711">
    <property type="component" value="Unassembled WGS sequence"/>
</dbReference>
<evidence type="ECO:0000259" key="1">
    <source>
        <dbReference type="Pfam" id="PF09361"/>
    </source>
</evidence>
<dbReference type="Pfam" id="PF09361">
    <property type="entry name" value="Phasin_2"/>
    <property type="match status" value="1"/>
</dbReference>
<name>A0A7W2EKI4_9BURK</name>
<dbReference type="AlphaFoldDB" id="A0A7W2EKI4"/>
<comment type="caution">
    <text evidence="2">The sequence shown here is derived from an EMBL/GenBank/DDBJ whole genome shotgun (WGS) entry which is preliminary data.</text>
</comment>
<gene>
    <name evidence="2" type="ORF">H3H36_19170</name>
</gene>
<dbReference type="InterPro" id="IPR010127">
    <property type="entry name" value="Phasin_subfam-1"/>
</dbReference>
<sequence length="117" mass="12587">MVSATEQFTAQLPAASRAQVEAQVDFVTALAQSGVDSMARLTALNMDAIRSVLDEYPKAMHQRLAASTPQEWLAMASAQVAPTLERAVDYGRQLAELTLETQTALSRAAQQAGSHKQ</sequence>
<feature type="domain" description="Phasin" evidence="1">
    <location>
        <begin position="18"/>
        <end position="110"/>
    </location>
</feature>